<name>A0A542DRZ4_AMYCI</name>
<evidence type="ECO:0000313" key="2">
    <source>
        <dbReference type="Proteomes" id="UP000320876"/>
    </source>
</evidence>
<keyword evidence="2" id="KW-1185">Reference proteome</keyword>
<dbReference type="EMBL" id="VFML01000001">
    <property type="protein sequence ID" value="TQJ05887.1"/>
    <property type="molecule type" value="Genomic_DNA"/>
</dbReference>
<dbReference type="AlphaFoldDB" id="A0A542DRZ4"/>
<accession>A0A542DRZ4</accession>
<evidence type="ECO:0000313" key="1">
    <source>
        <dbReference type="EMBL" id="TQJ05887.1"/>
    </source>
</evidence>
<comment type="caution">
    <text evidence="1">The sequence shown here is derived from an EMBL/GenBank/DDBJ whole genome shotgun (WGS) entry which is preliminary data.</text>
</comment>
<proteinExistence type="predicted"/>
<dbReference type="Proteomes" id="UP000320876">
    <property type="component" value="Unassembled WGS sequence"/>
</dbReference>
<reference evidence="1 2" key="1">
    <citation type="submission" date="2019-06" db="EMBL/GenBank/DDBJ databases">
        <title>Sequencing the genomes of 1000 actinobacteria strains.</title>
        <authorList>
            <person name="Klenk H.-P."/>
        </authorList>
    </citation>
    <scope>NUCLEOTIDE SEQUENCE [LARGE SCALE GENOMIC DNA]</scope>
    <source>
        <strain evidence="1 2">DSM 45679</strain>
    </source>
</reference>
<sequence length="281" mass="30389">MGPVSREGVATLRVMVRSPELHPIALSVGERLVFGRAPHRGGRQPDRYAVSIPGCAPHVSRVLGDLAVTETGVRLTWRGVNEAMLSSLFDAPGGARRVTLVRGMSIALDDGKNELVVFAGGRSSDLALTFVVSGGTRHGELTELPSGGGTRAPVAAPTAEAPEALSRHSKVWFVALALTEPLLAGADDEQRVPTHQEIHQRVRYWRGGDAWNLADPRRVDEAIKKISRIAFGESLDPYTAARDGRLFNARFAVAKRAAQRRLVTADDLDEVERAARRRAEG</sequence>
<protein>
    <submittedName>
        <fullName evidence="1">Uncharacterized protein</fullName>
    </submittedName>
</protein>
<organism evidence="1 2">
    <name type="scientific">Amycolatopsis cihanbeyliensis</name>
    <dbReference type="NCBI Taxonomy" id="1128664"/>
    <lineage>
        <taxon>Bacteria</taxon>
        <taxon>Bacillati</taxon>
        <taxon>Actinomycetota</taxon>
        <taxon>Actinomycetes</taxon>
        <taxon>Pseudonocardiales</taxon>
        <taxon>Pseudonocardiaceae</taxon>
        <taxon>Amycolatopsis</taxon>
    </lineage>
</organism>
<gene>
    <name evidence="1" type="ORF">FB471_5732</name>
</gene>